<organism evidence="7 8">
    <name type="scientific">Aspergillus homomorphus (strain CBS 101889)</name>
    <dbReference type="NCBI Taxonomy" id="1450537"/>
    <lineage>
        <taxon>Eukaryota</taxon>
        <taxon>Fungi</taxon>
        <taxon>Dikarya</taxon>
        <taxon>Ascomycota</taxon>
        <taxon>Pezizomycotina</taxon>
        <taxon>Eurotiomycetes</taxon>
        <taxon>Eurotiomycetidae</taxon>
        <taxon>Eurotiales</taxon>
        <taxon>Aspergillaceae</taxon>
        <taxon>Aspergillus</taxon>
        <taxon>Aspergillus subgen. Circumdati</taxon>
    </lineage>
</organism>
<dbReference type="VEuPathDB" id="FungiDB:BO97DRAFT_372284"/>
<dbReference type="GO" id="GO:0005694">
    <property type="term" value="C:chromosome"/>
    <property type="evidence" value="ECO:0007669"/>
    <property type="project" value="UniProtKB-SubCell"/>
</dbReference>
<feature type="region of interest" description="Disordered" evidence="5">
    <location>
        <begin position="191"/>
        <end position="291"/>
    </location>
</feature>
<keyword evidence="3" id="KW-0158">Chromosome</keyword>
<name>A0A395HUP6_ASPHC</name>
<dbReference type="GO" id="GO:0031297">
    <property type="term" value="P:replication fork processing"/>
    <property type="evidence" value="ECO:0007669"/>
    <property type="project" value="TreeGrafter"/>
</dbReference>
<evidence type="ECO:0000256" key="1">
    <source>
        <dbReference type="ARBA" id="ARBA00004123"/>
    </source>
</evidence>
<keyword evidence="4" id="KW-0539">Nucleus</keyword>
<dbReference type="Gene3D" id="1.10.20.10">
    <property type="entry name" value="Histone, subunit A"/>
    <property type="match status" value="1"/>
</dbReference>
<proteinExistence type="predicted"/>
<dbReference type="AlphaFoldDB" id="A0A395HUP6"/>
<feature type="domain" description="CENP-T/Histone H4 histone fold" evidence="6">
    <location>
        <begin position="369"/>
        <end position="476"/>
    </location>
</feature>
<dbReference type="GO" id="GO:0000712">
    <property type="term" value="P:resolution of meiotic recombination intermediates"/>
    <property type="evidence" value="ECO:0007669"/>
    <property type="project" value="TreeGrafter"/>
</dbReference>
<evidence type="ECO:0000313" key="8">
    <source>
        <dbReference type="Proteomes" id="UP000248961"/>
    </source>
</evidence>
<feature type="compositionally biased region" description="Polar residues" evidence="5">
    <location>
        <begin position="17"/>
        <end position="31"/>
    </location>
</feature>
<dbReference type="PANTHER" id="PTHR22980:SF5">
    <property type="entry name" value="CENP-T_HISTONE H4 HISTONE FOLD DOMAIN-CONTAINING PROTEIN"/>
    <property type="match status" value="1"/>
</dbReference>
<evidence type="ECO:0000256" key="2">
    <source>
        <dbReference type="ARBA" id="ARBA00004286"/>
    </source>
</evidence>
<dbReference type="FunFam" id="1.10.20.10:FF:000105">
    <property type="entry name" value="Inner kinetochore subunit cnp20"/>
    <property type="match status" value="1"/>
</dbReference>
<feature type="compositionally biased region" description="Polar residues" evidence="5">
    <location>
        <begin position="47"/>
        <end position="61"/>
    </location>
</feature>
<dbReference type="GeneID" id="37197148"/>
<evidence type="ECO:0000256" key="5">
    <source>
        <dbReference type="SAM" id="MobiDB-lite"/>
    </source>
</evidence>
<gene>
    <name evidence="7" type="ORF">BO97DRAFT_372284</name>
</gene>
<feature type="compositionally biased region" description="Acidic residues" evidence="5">
    <location>
        <begin position="131"/>
        <end position="150"/>
    </location>
</feature>
<dbReference type="Proteomes" id="UP000248961">
    <property type="component" value="Unassembled WGS sequence"/>
</dbReference>
<feature type="compositionally biased region" description="Basic and acidic residues" evidence="5">
    <location>
        <begin position="191"/>
        <end position="203"/>
    </location>
</feature>
<dbReference type="InterPro" id="IPR035425">
    <property type="entry name" value="CENP-T/H4_C"/>
</dbReference>
<dbReference type="SUPFAM" id="SSF47113">
    <property type="entry name" value="Histone-fold"/>
    <property type="match status" value="1"/>
</dbReference>
<dbReference type="STRING" id="1450537.A0A395HUP6"/>
<dbReference type="Pfam" id="PF15511">
    <property type="entry name" value="CENP-T_C"/>
    <property type="match status" value="1"/>
</dbReference>
<dbReference type="GO" id="GO:0046982">
    <property type="term" value="F:protein heterodimerization activity"/>
    <property type="evidence" value="ECO:0007669"/>
    <property type="project" value="InterPro"/>
</dbReference>
<reference evidence="7 8" key="1">
    <citation type="submission" date="2018-02" db="EMBL/GenBank/DDBJ databases">
        <title>The genomes of Aspergillus section Nigri reveals drivers in fungal speciation.</title>
        <authorList>
            <consortium name="DOE Joint Genome Institute"/>
            <person name="Vesth T.C."/>
            <person name="Nybo J."/>
            <person name="Theobald S."/>
            <person name="Brandl J."/>
            <person name="Frisvad J.C."/>
            <person name="Nielsen K.F."/>
            <person name="Lyhne E.K."/>
            <person name="Kogle M.E."/>
            <person name="Kuo A."/>
            <person name="Riley R."/>
            <person name="Clum A."/>
            <person name="Nolan M."/>
            <person name="Lipzen A."/>
            <person name="Salamov A."/>
            <person name="Henrissat B."/>
            <person name="Wiebenga A."/>
            <person name="De vries R.P."/>
            <person name="Grigoriev I.V."/>
            <person name="Mortensen U.H."/>
            <person name="Andersen M.R."/>
            <person name="Baker S.E."/>
        </authorList>
    </citation>
    <scope>NUCLEOTIDE SEQUENCE [LARGE SCALE GENOMIC DNA]</scope>
    <source>
        <strain evidence="7 8">CBS 101889</strain>
    </source>
</reference>
<dbReference type="GO" id="GO:0003682">
    <property type="term" value="F:chromatin binding"/>
    <property type="evidence" value="ECO:0007669"/>
    <property type="project" value="TreeGrafter"/>
</dbReference>
<dbReference type="CDD" id="cd22920">
    <property type="entry name" value="HFD_CENP-T"/>
    <property type="match status" value="1"/>
</dbReference>
<dbReference type="PANTHER" id="PTHR22980">
    <property type="entry name" value="CORTISTATIN"/>
    <property type="match status" value="1"/>
</dbReference>
<protein>
    <recommendedName>
        <fullName evidence="6">CENP-T/Histone H4 histone fold domain-containing protein</fullName>
    </recommendedName>
</protein>
<evidence type="ECO:0000313" key="7">
    <source>
        <dbReference type="EMBL" id="RAL10558.1"/>
    </source>
</evidence>
<dbReference type="EMBL" id="KZ824294">
    <property type="protein sequence ID" value="RAL10558.1"/>
    <property type="molecule type" value="Genomic_DNA"/>
</dbReference>
<evidence type="ECO:0000259" key="6">
    <source>
        <dbReference type="Pfam" id="PF15511"/>
    </source>
</evidence>
<comment type="subcellular location">
    <subcellularLocation>
        <location evidence="2">Chromosome</location>
    </subcellularLocation>
    <subcellularLocation>
        <location evidence="1">Nucleus</location>
    </subcellularLocation>
</comment>
<dbReference type="GO" id="GO:0071821">
    <property type="term" value="C:FANCM-MHF complex"/>
    <property type="evidence" value="ECO:0007669"/>
    <property type="project" value="TreeGrafter"/>
</dbReference>
<feature type="region of interest" description="Disordered" evidence="5">
    <location>
        <begin position="112"/>
        <end position="179"/>
    </location>
</feature>
<feature type="compositionally biased region" description="Acidic residues" evidence="5">
    <location>
        <begin position="223"/>
        <end position="246"/>
    </location>
</feature>
<evidence type="ECO:0000256" key="4">
    <source>
        <dbReference type="ARBA" id="ARBA00023242"/>
    </source>
</evidence>
<dbReference type="RefSeq" id="XP_025549712.1">
    <property type="nucleotide sequence ID" value="XM_025692859.1"/>
</dbReference>
<feature type="region of interest" description="Disordered" evidence="5">
    <location>
        <begin position="1"/>
        <end position="100"/>
    </location>
</feature>
<evidence type="ECO:0000256" key="3">
    <source>
        <dbReference type="ARBA" id="ARBA00022454"/>
    </source>
</evidence>
<keyword evidence="8" id="KW-1185">Reference proteome</keyword>
<sequence length="477" mass="52592">MSTTPNSRRRSPRLSEVSESFSPIGDTTLTGLSRLPIHNKFPLTPSRHATTSTTPSANRFTPRNRGAGAPATPFRLNAIQRRNANTPGRDRRKSGRIQRETTFDILRNLGKALAPATQPIRSSPSEKPEPEAPELAEPERDEFEILDNEPEMERPRLSLPLEEVYEVDEEPELRPPRLSLAIEEDDITVEYPRRATSELDRGRLSMMGPRMSENFGDATRLESDDEDDGDDTGLVQGDDDGDEAEETITSQGAFDRGGDTEDLGRFNFEFNFPSPPAPGVGDLDQDAPMQDDEGFELPPVDMPLDLDVGPGDDNDDVSSVSDAGGDFGMEFPAAEPIAMSESQSPGVAGGLREEQQYLPGVKQKKLSRHGIPVPNLPVGVVKKLAMRFARARHGSKAKISKETLAAIEQASSWFFEQASDDLAVYAKHAGRKTIDESDVTTLMRRQRHLNNATTVFSLAQKHLPKELLQDMRLAMPP</sequence>
<dbReference type="InterPro" id="IPR009072">
    <property type="entry name" value="Histone-fold"/>
</dbReference>
<dbReference type="OrthoDB" id="10071681at2759"/>
<accession>A0A395HUP6</accession>